<reference evidence="1 2" key="1">
    <citation type="journal article" date="2019" name="Genome Biol. Evol.">
        <title>Insights into the evolution of the New World diploid cottons (Gossypium, subgenus Houzingenia) based on genome sequencing.</title>
        <authorList>
            <person name="Grover C.E."/>
            <person name="Arick M.A. 2nd"/>
            <person name="Thrash A."/>
            <person name="Conover J.L."/>
            <person name="Sanders W.S."/>
            <person name="Peterson D.G."/>
            <person name="Frelichowski J.E."/>
            <person name="Scheffler J.A."/>
            <person name="Scheffler B.E."/>
            <person name="Wendel J.F."/>
        </authorList>
    </citation>
    <scope>NUCLEOTIDE SEQUENCE [LARGE SCALE GENOMIC DNA]</scope>
    <source>
        <strain evidence="1">0</strain>
        <tissue evidence="1">Leaf</tissue>
    </source>
</reference>
<dbReference type="Proteomes" id="UP000593560">
    <property type="component" value="Unassembled WGS sequence"/>
</dbReference>
<keyword evidence="2" id="KW-1185">Reference proteome</keyword>
<sequence length="132" mass="14722">MENTGQYSVRSGYNPLMQGIGSSDYNGSPRISNDGRRLSKCGNAQCLLKCQCAVEDLLHVVQDCRVARLESDPKGMTVFECRSQTRWVVSSSQYVKVNSDTSYKGENQRSVSGIVIRNFEGLIMGARQQLYI</sequence>
<proteinExistence type="predicted"/>
<organism evidence="1 2">
    <name type="scientific">Gossypium harknessii</name>
    <dbReference type="NCBI Taxonomy" id="34285"/>
    <lineage>
        <taxon>Eukaryota</taxon>
        <taxon>Viridiplantae</taxon>
        <taxon>Streptophyta</taxon>
        <taxon>Embryophyta</taxon>
        <taxon>Tracheophyta</taxon>
        <taxon>Spermatophyta</taxon>
        <taxon>Magnoliopsida</taxon>
        <taxon>eudicotyledons</taxon>
        <taxon>Gunneridae</taxon>
        <taxon>Pentapetalae</taxon>
        <taxon>rosids</taxon>
        <taxon>malvids</taxon>
        <taxon>Malvales</taxon>
        <taxon>Malvaceae</taxon>
        <taxon>Malvoideae</taxon>
        <taxon>Gossypium</taxon>
    </lineage>
</organism>
<accession>A0A7J9I1J2</accession>
<comment type="caution">
    <text evidence="1">The sequence shown here is derived from an EMBL/GenBank/DDBJ whole genome shotgun (WGS) entry which is preliminary data.</text>
</comment>
<evidence type="ECO:0000313" key="1">
    <source>
        <dbReference type="EMBL" id="MBA0815981.1"/>
    </source>
</evidence>
<evidence type="ECO:0008006" key="3">
    <source>
        <dbReference type="Google" id="ProtNLM"/>
    </source>
</evidence>
<dbReference type="EMBL" id="JABFAD010000013">
    <property type="protein sequence ID" value="MBA0815981.1"/>
    <property type="molecule type" value="Genomic_DNA"/>
</dbReference>
<evidence type="ECO:0000313" key="2">
    <source>
        <dbReference type="Proteomes" id="UP000593560"/>
    </source>
</evidence>
<dbReference type="AlphaFoldDB" id="A0A7J9I1J2"/>
<protein>
    <recommendedName>
        <fullName evidence="3">RNase H type-1 domain-containing protein</fullName>
    </recommendedName>
</protein>
<gene>
    <name evidence="1" type="ORF">Gohar_000693</name>
</gene>
<name>A0A7J9I1J2_9ROSI</name>